<name>A0A8J6Z616_9RHOB</name>
<evidence type="ECO:0000256" key="7">
    <source>
        <dbReference type="ARBA" id="ARBA00023136"/>
    </source>
</evidence>
<dbReference type="GO" id="GO:1903785">
    <property type="term" value="P:L-valine transmembrane transport"/>
    <property type="evidence" value="ECO:0007669"/>
    <property type="project" value="TreeGrafter"/>
</dbReference>
<dbReference type="PANTHER" id="PTHR34979:SF1">
    <property type="entry name" value="INNER MEMBRANE PROTEIN YGAZ"/>
    <property type="match status" value="1"/>
</dbReference>
<keyword evidence="10" id="KW-1185">Reference proteome</keyword>
<evidence type="ECO:0000256" key="4">
    <source>
        <dbReference type="ARBA" id="ARBA00022475"/>
    </source>
</evidence>
<keyword evidence="7 8" id="KW-0472">Membrane</keyword>
<dbReference type="RefSeq" id="WP_193182036.1">
    <property type="nucleotide sequence ID" value="NZ_JACVXA010000022.1"/>
</dbReference>
<evidence type="ECO:0000313" key="10">
    <source>
        <dbReference type="Proteomes" id="UP000609121"/>
    </source>
</evidence>
<evidence type="ECO:0000256" key="8">
    <source>
        <dbReference type="SAM" id="Phobius"/>
    </source>
</evidence>
<evidence type="ECO:0000256" key="3">
    <source>
        <dbReference type="ARBA" id="ARBA00022448"/>
    </source>
</evidence>
<sequence>MTDPGLSRGQPGRAFWRGYRDCAPFTLIVVPFSMLFGVVARDAGLDVLQTMSMAVLVIAGASQFTALALLQDQAPVLVALAAALVVNLRMAMYSAALVPHLGHAPLGMRALMAYLMVDQAFAVAVRTYEDEPQMSRAEKVGYYMGCMMLICPFWYAFTLVGALVGNLIPASLELDFAAPVCFIALSAPLLRSAAHMVAACVSVAAAILFHALPWNLGLFAAALTAMVAGAQTELWLRRRRAAA</sequence>
<dbReference type="AlphaFoldDB" id="A0A8J6Z616"/>
<dbReference type="GO" id="GO:0005886">
    <property type="term" value="C:plasma membrane"/>
    <property type="evidence" value="ECO:0007669"/>
    <property type="project" value="UniProtKB-SubCell"/>
</dbReference>
<feature type="transmembrane region" description="Helical" evidence="8">
    <location>
        <begin position="21"/>
        <end position="39"/>
    </location>
</feature>
<dbReference type="EMBL" id="JACVXA010000022">
    <property type="protein sequence ID" value="MBE3638439.1"/>
    <property type="molecule type" value="Genomic_DNA"/>
</dbReference>
<dbReference type="Pfam" id="PF03591">
    <property type="entry name" value="AzlC"/>
    <property type="match status" value="1"/>
</dbReference>
<comment type="subcellular location">
    <subcellularLocation>
        <location evidence="1">Cell membrane</location>
        <topology evidence="1">Multi-pass membrane protein</topology>
    </subcellularLocation>
</comment>
<evidence type="ECO:0000256" key="2">
    <source>
        <dbReference type="ARBA" id="ARBA00010735"/>
    </source>
</evidence>
<accession>A0A8J6Z616</accession>
<dbReference type="Proteomes" id="UP000609121">
    <property type="component" value="Unassembled WGS sequence"/>
</dbReference>
<feature type="transmembrane region" description="Helical" evidence="8">
    <location>
        <begin position="218"/>
        <end position="236"/>
    </location>
</feature>
<feature type="transmembrane region" description="Helical" evidence="8">
    <location>
        <begin position="77"/>
        <end position="98"/>
    </location>
</feature>
<reference evidence="9" key="1">
    <citation type="submission" date="2020-09" db="EMBL/GenBank/DDBJ databases">
        <title>A novel bacterium of genus Mangrovicoccus, isolated from South China Sea.</title>
        <authorList>
            <person name="Huang H."/>
            <person name="Mo K."/>
            <person name="Hu Y."/>
        </authorList>
    </citation>
    <scope>NUCLEOTIDE SEQUENCE</scope>
    <source>
        <strain evidence="9">HB182678</strain>
    </source>
</reference>
<keyword evidence="3" id="KW-0813">Transport</keyword>
<keyword evidence="6 8" id="KW-1133">Transmembrane helix</keyword>
<feature type="transmembrane region" description="Helical" evidence="8">
    <location>
        <begin position="140"/>
        <end position="157"/>
    </location>
</feature>
<keyword evidence="4" id="KW-1003">Cell membrane</keyword>
<proteinExistence type="inferred from homology"/>
<evidence type="ECO:0000256" key="6">
    <source>
        <dbReference type="ARBA" id="ARBA00022989"/>
    </source>
</evidence>
<gene>
    <name evidence="9" type="ORF">ICN82_09520</name>
</gene>
<comment type="caution">
    <text evidence="9">The sequence shown here is derived from an EMBL/GenBank/DDBJ whole genome shotgun (WGS) entry which is preliminary data.</text>
</comment>
<organism evidence="9 10">
    <name type="scientific">Mangrovicoccus algicola</name>
    <dbReference type="NCBI Taxonomy" id="2771008"/>
    <lineage>
        <taxon>Bacteria</taxon>
        <taxon>Pseudomonadati</taxon>
        <taxon>Pseudomonadota</taxon>
        <taxon>Alphaproteobacteria</taxon>
        <taxon>Rhodobacterales</taxon>
        <taxon>Paracoccaceae</taxon>
        <taxon>Mangrovicoccus</taxon>
    </lineage>
</organism>
<keyword evidence="5 8" id="KW-0812">Transmembrane</keyword>
<evidence type="ECO:0000313" key="9">
    <source>
        <dbReference type="EMBL" id="MBE3638439.1"/>
    </source>
</evidence>
<evidence type="ECO:0000256" key="1">
    <source>
        <dbReference type="ARBA" id="ARBA00004651"/>
    </source>
</evidence>
<comment type="similarity">
    <text evidence="2">Belongs to the AzlC family.</text>
</comment>
<feature type="transmembrane region" description="Helical" evidence="8">
    <location>
        <begin position="51"/>
        <end position="70"/>
    </location>
</feature>
<dbReference type="PANTHER" id="PTHR34979">
    <property type="entry name" value="INNER MEMBRANE PROTEIN YGAZ"/>
    <property type="match status" value="1"/>
</dbReference>
<protein>
    <submittedName>
        <fullName evidence="9">AzlC family ABC transporter permease</fullName>
    </submittedName>
</protein>
<evidence type="ECO:0000256" key="5">
    <source>
        <dbReference type="ARBA" id="ARBA00022692"/>
    </source>
</evidence>
<dbReference type="InterPro" id="IPR011606">
    <property type="entry name" value="Brnchd-chn_aa_trnsp_permease"/>
</dbReference>